<reference evidence="1 2" key="2">
    <citation type="journal article" date="2022" name="Mol. Ecol. Resour.">
        <title>The genomes of chicory, endive, great burdock and yacon provide insights into Asteraceae paleo-polyploidization history and plant inulin production.</title>
        <authorList>
            <person name="Fan W."/>
            <person name="Wang S."/>
            <person name="Wang H."/>
            <person name="Wang A."/>
            <person name="Jiang F."/>
            <person name="Liu H."/>
            <person name="Zhao H."/>
            <person name="Xu D."/>
            <person name="Zhang Y."/>
        </authorList>
    </citation>
    <scope>NUCLEOTIDE SEQUENCE [LARGE SCALE GENOMIC DNA]</scope>
    <source>
        <strain evidence="2">cv. Yunnan</strain>
        <tissue evidence="1">Leaves</tissue>
    </source>
</reference>
<proteinExistence type="predicted"/>
<organism evidence="1 2">
    <name type="scientific">Smallanthus sonchifolius</name>
    <dbReference type="NCBI Taxonomy" id="185202"/>
    <lineage>
        <taxon>Eukaryota</taxon>
        <taxon>Viridiplantae</taxon>
        <taxon>Streptophyta</taxon>
        <taxon>Embryophyta</taxon>
        <taxon>Tracheophyta</taxon>
        <taxon>Spermatophyta</taxon>
        <taxon>Magnoliopsida</taxon>
        <taxon>eudicotyledons</taxon>
        <taxon>Gunneridae</taxon>
        <taxon>Pentapetalae</taxon>
        <taxon>asterids</taxon>
        <taxon>campanulids</taxon>
        <taxon>Asterales</taxon>
        <taxon>Asteraceae</taxon>
        <taxon>Asteroideae</taxon>
        <taxon>Heliantheae alliance</taxon>
        <taxon>Millerieae</taxon>
        <taxon>Smallanthus</taxon>
    </lineage>
</organism>
<evidence type="ECO:0000313" key="1">
    <source>
        <dbReference type="EMBL" id="KAI3817629.1"/>
    </source>
</evidence>
<keyword evidence="2" id="KW-1185">Reference proteome</keyword>
<dbReference type="EMBL" id="CM042021">
    <property type="protein sequence ID" value="KAI3817629.1"/>
    <property type="molecule type" value="Genomic_DNA"/>
</dbReference>
<accession>A0ACB9JAX5</accession>
<reference evidence="2" key="1">
    <citation type="journal article" date="2022" name="Mol. Ecol. Resour.">
        <title>The genomes of chicory, endive, great burdock and yacon provide insights into Asteraceae palaeo-polyploidization history and plant inulin production.</title>
        <authorList>
            <person name="Fan W."/>
            <person name="Wang S."/>
            <person name="Wang H."/>
            <person name="Wang A."/>
            <person name="Jiang F."/>
            <person name="Liu H."/>
            <person name="Zhao H."/>
            <person name="Xu D."/>
            <person name="Zhang Y."/>
        </authorList>
    </citation>
    <scope>NUCLEOTIDE SEQUENCE [LARGE SCALE GENOMIC DNA]</scope>
    <source>
        <strain evidence="2">cv. Yunnan</strain>
    </source>
</reference>
<dbReference type="Proteomes" id="UP001056120">
    <property type="component" value="Linkage Group LG04"/>
</dbReference>
<protein>
    <submittedName>
        <fullName evidence="1">Uncharacterized protein</fullName>
    </submittedName>
</protein>
<name>A0ACB9JAX5_9ASTR</name>
<comment type="caution">
    <text evidence="1">The sequence shown here is derived from an EMBL/GenBank/DDBJ whole genome shotgun (WGS) entry which is preliminary data.</text>
</comment>
<sequence>MRLEGKRNRVIDISLCLIFASPKGQHNSLSAMITCIIKEGSSFVRQEQMNPLSSSLNFMQLTVTMFKLRLVWDVRMSTMCLACNVIG</sequence>
<gene>
    <name evidence="1" type="ORF">L1987_11425</name>
</gene>
<evidence type="ECO:0000313" key="2">
    <source>
        <dbReference type="Proteomes" id="UP001056120"/>
    </source>
</evidence>